<accession>A0ACA9YBD1</accession>
<keyword evidence="2" id="KW-1185">Reference proteome</keyword>
<organism evidence="1 2">
    <name type="scientific">[Candida] jaroonii</name>
    <dbReference type="NCBI Taxonomy" id="467808"/>
    <lineage>
        <taxon>Eukaryota</taxon>
        <taxon>Fungi</taxon>
        <taxon>Dikarya</taxon>
        <taxon>Ascomycota</taxon>
        <taxon>Saccharomycotina</taxon>
        <taxon>Pichiomycetes</taxon>
        <taxon>Debaryomycetaceae</taxon>
        <taxon>Yamadazyma</taxon>
    </lineage>
</organism>
<protein>
    <submittedName>
        <fullName evidence="1">Uncharacterized protein</fullName>
    </submittedName>
</protein>
<sequence>MSYKRVATTTIQPDHRSEQENALASIGMRIRKAVAEGYNTGNQFQGFNQANTFTYNSNVNYQDPNPVTNPSTRRMPLPNHIERPPSLTNRFSTFESTSSISDWQQTQTPVMTLPTSNKRKLDRDDDFQQDEYQRDIAVHTVNDNYGCLKFNEDF</sequence>
<evidence type="ECO:0000313" key="1">
    <source>
        <dbReference type="EMBL" id="CAH6721746.1"/>
    </source>
</evidence>
<dbReference type="EMBL" id="CALSDN010000007">
    <property type="protein sequence ID" value="CAH6721746.1"/>
    <property type="molecule type" value="Genomic_DNA"/>
</dbReference>
<reference evidence="1" key="1">
    <citation type="submission" date="2022-06" db="EMBL/GenBank/DDBJ databases">
        <authorList>
            <person name="Legras J.-L."/>
            <person name="Devillers H."/>
            <person name="Grondin C."/>
        </authorList>
    </citation>
    <scope>NUCLEOTIDE SEQUENCE</scope>
    <source>
        <strain evidence="1">CLIB 1444</strain>
    </source>
</reference>
<name>A0ACA9YBD1_9ASCO</name>
<comment type="caution">
    <text evidence="1">The sequence shown here is derived from an EMBL/GenBank/DDBJ whole genome shotgun (WGS) entry which is preliminary data.</text>
</comment>
<dbReference type="Proteomes" id="UP001152531">
    <property type="component" value="Unassembled WGS sequence"/>
</dbReference>
<proteinExistence type="predicted"/>
<evidence type="ECO:0000313" key="2">
    <source>
        <dbReference type="Proteomes" id="UP001152531"/>
    </source>
</evidence>
<gene>
    <name evidence="1" type="ORF">CLIB1444_07S01508</name>
</gene>